<dbReference type="GO" id="GO:0051537">
    <property type="term" value="F:2 iron, 2 sulfur cluster binding"/>
    <property type="evidence" value="ECO:0007669"/>
    <property type="project" value="TreeGrafter"/>
</dbReference>
<dbReference type="InterPro" id="IPR000361">
    <property type="entry name" value="ATAP_core_dom"/>
</dbReference>
<dbReference type="PANTHER" id="PTHR10072:SF47">
    <property type="entry name" value="PROTEIN SUFA"/>
    <property type="match status" value="1"/>
</dbReference>
<dbReference type="InterPro" id="IPR035903">
    <property type="entry name" value="HesB-like_dom_sf"/>
</dbReference>
<comment type="similarity">
    <text evidence="1">Belongs to the HesB/IscA family.</text>
</comment>
<evidence type="ECO:0000259" key="2">
    <source>
        <dbReference type="Pfam" id="PF01521"/>
    </source>
</evidence>
<proteinExistence type="inferred from homology"/>
<keyword evidence="4" id="KW-1185">Reference proteome</keyword>
<dbReference type="EMBL" id="LT629736">
    <property type="protein sequence ID" value="SDS26237.1"/>
    <property type="molecule type" value="Genomic_DNA"/>
</dbReference>
<dbReference type="InterPro" id="IPR050322">
    <property type="entry name" value="Fe-S_cluster_asmbl/transfer"/>
</dbReference>
<evidence type="ECO:0000256" key="1">
    <source>
        <dbReference type="ARBA" id="ARBA00006718"/>
    </source>
</evidence>
<evidence type="ECO:0000313" key="3">
    <source>
        <dbReference type="EMBL" id="SDS26237.1"/>
    </source>
</evidence>
<dbReference type="Gene3D" id="2.60.300.12">
    <property type="entry name" value="HesB-like domain"/>
    <property type="match status" value="1"/>
</dbReference>
<sequence length="123" mass="13188">MSVESFDPHAAAVGSPAVTVTPAALAHFRRQLASHSGQSVRLSIKKSGCTGFMYVIDLVEQGAADDVQYQLDDVVELRVARDALPVVSGTEIDLVKEGINRQIKFHNPNVKDECGCGESFSVS</sequence>
<reference evidence="4" key="1">
    <citation type="submission" date="2016-10" db="EMBL/GenBank/DDBJ databases">
        <authorList>
            <person name="Varghese N."/>
            <person name="Submissions S."/>
        </authorList>
    </citation>
    <scope>NUCLEOTIDE SEQUENCE [LARGE SCALE GENOMIC DNA]</scope>
    <source>
        <strain evidence="4">NRRL B-51270</strain>
    </source>
</reference>
<organism evidence="3 4">
    <name type="scientific">Halopseudomonas xinjiangensis</name>
    <dbReference type="NCBI Taxonomy" id="487184"/>
    <lineage>
        <taxon>Bacteria</taxon>
        <taxon>Pseudomonadati</taxon>
        <taxon>Pseudomonadota</taxon>
        <taxon>Gammaproteobacteria</taxon>
        <taxon>Pseudomonadales</taxon>
        <taxon>Pseudomonadaceae</taxon>
        <taxon>Halopseudomonas</taxon>
    </lineage>
</organism>
<evidence type="ECO:0000313" key="4">
    <source>
        <dbReference type="Proteomes" id="UP000243207"/>
    </source>
</evidence>
<dbReference type="AlphaFoldDB" id="A0A1H1QSB6"/>
<dbReference type="InterPro" id="IPR016092">
    <property type="entry name" value="ATAP"/>
</dbReference>
<dbReference type="GO" id="GO:0005829">
    <property type="term" value="C:cytosol"/>
    <property type="evidence" value="ECO:0007669"/>
    <property type="project" value="TreeGrafter"/>
</dbReference>
<accession>A0A1H1QSB6</accession>
<dbReference type="GO" id="GO:0016226">
    <property type="term" value="P:iron-sulfur cluster assembly"/>
    <property type="evidence" value="ECO:0007669"/>
    <property type="project" value="InterPro"/>
</dbReference>
<dbReference type="RefSeq" id="WP_093392296.1">
    <property type="nucleotide sequence ID" value="NZ_LT629736.1"/>
</dbReference>
<dbReference type="Pfam" id="PF01521">
    <property type="entry name" value="Fe-S_biosyn"/>
    <property type="match status" value="1"/>
</dbReference>
<dbReference type="PANTHER" id="PTHR10072">
    <property type="entry name" value="IRON-SULFUR CLUSTER ASSEMBLY PROTEIN"/>
    <property type="match status" value="1"/>
</dbReference>
<dbReference type="SUPFAM" id="SSF89360">
    <property type="entry name" value="HesB-like domain"/>
    <property type="match status" value="1"/>
</dbReference>
<dbReference type="OrthoDB" id="9801228at2"/>
<gene>
    <name evidence="3" type="ORF">SAMN05216421_1202</name>
</gene>
<dbReference type="NCBIfam" id="TIGR00049">
    <property type="entry name" value="iron-sulfur cluster assembly accessory protein"/>
    <property type="match status" value="1"/>
</dbReference>
<dbReference type="STRING" id="487184.SAMN05216421_1202"/>
<feature type="domain" description="Core" evidence="2">
    <location>
        <begin position="18"/>
        <end position="118"/>
    </location>
</feature>
<protein>
    <submittedName>
        <fullName evidence="3">Fe-S cluster assembly protein SufA/iron-sulfur cluster assembly protein</fullName>
    </submittedName>
</protein>
<name>A0A1H1QSB6_9GAMM</name>
<dbReference type="Proteomes" id="UP000243207">
    <property type="component" value="Chromosome I"/>
</dbReference>